<comment type="caution">
    <text evidence="1">The sequence shown here is derived from an EMBL/GenBank/DDBJ whole genome shotgun (WGS) entry which is preliminary data.</text>
</comment>
<keyword evidence="2" id="KW-1185">Reference proteome</keyword>
<proteinExistence type="predicted"/>
<sequence length="277" mass="30811">MLFIKHFDVAGKLTYAPSAQPAAFMLNVGKRQVQGPDALKAAMYKTVVLAPLAVLIHFSWVRKAGKEILDLIPLKPQGQQEPNEQEALKVKLVYYFVLYLVFAQLIKTLNSPLVTKVTDAVGVAAARDFLEMLFLPAAVVNTKLLGITENLVYTGFEEDTYEVFGIQYITPEGASVWLPIVEPSGMASPMHFGRGGGGAVAISDSEQSKHHSLVSITSFWANKHGVWLGDATFRVLSKPISIQLTWERDFLNKQLSRPWQKAGKLVWKNNKPYLHMN</sequence>
<dbReference type="EMBL" id="JBHTLD010000298">
    <property type="protein sequence ID" value="MFD1188537.1"/>
    <property type="molecule type" value="Genomic_DNA"/>
</dbReference>
<evidence type="ECO:0000313" key="2">
    <source>
        <dbReference type="Proteomes" id="UP001597094"/>
    </source>
</evidence>
<protein>
    <submittedName>
        <fullName evidence="1">Uncharacterized protein</fullName>
    </submittedName>
</protein>
<organism evidence="1 2">
    <name type="scientific">Pontibacter rugosus</name>
    <dbReference type="NCBI Taxonomy" id="1745966"/>
    <lineage>
        <taxon>Bacteria</taxon>
        <taxon>Pseudomonadati</taxon>
        <taxon>Bacteroidota</taxon>
        <taxon>Cytophagia</taxon>
        <taxon>Cytophagales</taxon>
        <taxon>Hymenobacteraceae</taxon>
        <taxon>Pontibacter</taxon>
    </lineage>
</organism>
<gene>
    <name evidence="1" type="ORF">ACFQ2O_20180</name>
</gene>
<reference evidence="2" key="1">
    <citation type="journal article" date="2019" name="Int. J. Syst. Evol. Microbiol.">
        <title>The Global Catalogue of Microorganisms (GCM) 10K type strain sequencing project: providing services to taxonomists for standard genome sequencing and annotation.</title>
        <authorList>
            <consortium name="The Broad Institute Genomics Platform"/>
            <consortium name="The Broad Institute Genome Sequencing Center for Infectious Disease"/>
            <person name="Wu L."/>
            <person name="Ma J."/>
        </authorList>
    </citation>
    <scope>NUCLEOTIDE SEQUENCE [LARGE SCALE GENOMIC DNA]</scope>
    <source>
        <strain evidence="2">JCM 31319</strain>
    </source>
</reference>
<accession>A0ABW3SVR4</accession>
<dbReference type="Proteomes" id="UP001597094">
    <property type="component" value="Unassembled WGS sequence"/>
</dbReference>
<evidence type="ECO:0000313" key="1">
    <source>
        <dbReference type="EMBL" id="MFD1188537.1"/>
    </source>
</evidence>
<name>A0ABW3SVR4_9BACT</name>
<dbReference type="RefSeq" id="WP_377532306.1">
    <property type="nucleotide sequence ID" value="NZ_JBHTLD010000298.1"/>
</dbReference>